<proteinExistence type="predicted"/>
<dbReference type="Pfam" id="PF20434">
    <property type="entry name" value="BD-FAE"/>
    <property type="match status" value="1"/>
</dbReference>
<dbReference type="Proteomes" id="UP001589610">
    <property type="component" value="Unassembled WGS sequence"/>
</dbReference>
<evidence type="ECO:0000256" key="2">
    <source>
        <dbReference type="SAM" id="MobiDB-lite"/>
    </source>
</evidence>
<dbReference type="InterPro" id="IPR050300">
    <property type="entry name" value="GDXG_lipolytic_enzyme"/>
</dbReference>
<feature type="region of interest" description="Disordered" evidence="2">
    <location>
        <begin position="33"/>
        <end position="67"/>
    </location>
</feature>
<reference evidence="5 6" key="1">
    <citation type="submission" date="2024-09" db="EMBL/GenBank/DDBJ databases">
        <authorList>
            <person name="Sun Q."/>
            <person name="Mori K."/>
        </authorList>
    </citation>
    <scope>NUCLEOTIDE SEQUENCE [LARGE SCALE GENOMIC DNA]</scope>
    <source>
        <strain evidence="5 6">JCM 3028</strain>
    </source>
</reference>
<comment type="caution">
    <text evidence="5">The sequence shown here is derived from an EMBL/GenBank/DDBJ whole genome shotgun (WGS) entry which is preliminary data.</text>
</comment>
<evidence type="ECO:0000313" key="5">
    <source>
        <dbReference type="EMBL" id="MFB9678066.1"/>
    </source>
</evidence>
<dbReference type="EMBL" id="JBHMBS010000010">
    <property type="protein sequence ID" value="MFB9678066.1"/>
    <property type="molecule type" value="Genomic_DNA"/>
</dbReference>
<evidence type="ECO:0000256" key="3">
    <source>
        <dbReference type="SAM" id="SignalP"/>
    </source>
</evidence>
<feature type="compositionally biased region" description="Low complexity" evidence="2">
    <location>
        <begin position="80"/>
        <end position="134"/>
    </location>
</feature>
<evidence type="ECO:0000313" key="6">
    <source>
        <dbReference type="Proteomes" id="UP001589610"/>
    </source>
</evidence>
<keyword evidence="6" id="KW-1185">Reference proteome</keyword>
<dbReference type="SUPFAM" id="SSF53474">
    <property type="entry name" value="alpha/beta-Hydrolases"/>
    <property type="match status" value="1"/>
</dbReference>
<dbReference type="Gene3D" id="3.40.50.1820">
    <property type="entry name" value="alpha/beta hydrolase"/>
    <property type="match status" value="1"/>
</dbReference>
<dbReference type="GO" id="GO:0016787">
    <property type="term" value="F:hydrolase activity"/>
    <property type="evidence" value="ECO:0007669"/>
    <property type="project" value="UniProtKB-KW"/>
</dbReference>
<feature type="domain" description="BD-FAE-like" evidence="4">
    <location>
        <begin position="174"/>
        <end position="371"/>
    </location>
</feature>
<keyword evidence="3" id="KW-0732">Signal</keyword>
<sequence>MRTGVTVGALALAAVMVGPAVVYTTAHAHAISASAQPDGTPGPAKAGTRGTAGTAKSGADKSDTGTYGLARASTRVVDIGTAGTAGTESTDSTDGTGTARTRAGVKTGTGATGAGTTAARKTGTGKAGAPKSGTGRSGGGDPTPPPTAGPDPLTQGTVVNTVSYGPHVRQRMDVWYQTDELKRPGVFLIHGGWWSSGDKKYMTEISRSYAEQGYVVFNINYRLSTDASWPAQRTDTLDAIATARRHAALWSFDPNNYVVVGFSAGGHLAGAAGTYKNGLPGLRGVVGISPVISPLTAYTEGTDTFDLEKRKLRESAIKLAGGCEPTGKCARVWASMEVPWHASRGDAPMLVVHSEDEFVSAEHGKQLKEHLRQVGVPVTIVTEPGVEHSAPLYRLPGVAERVQQWVAQKLLS</sequence>
<accession>A0ABV5TG26</accession>
<protein>
    <submittedName>
        <fullName evidence="5">Alpha/beta hydrolase</fullName>
    </submittedName>
</protein>
<evidence type="ECO:0000256" key="1">
    <source>
        <dbReference type="ARBA" id="ARBA00022801"/>
    </source>
</evidence>
<feature type="signal peptide" evidence="3">
    <location>
        <begin position="1"/>
        <end position="28"/>
    </location>
</feature>
<dbReference type="RefSeq" id="WP_386159004.1">
    <property type="nucleotide sequence ID" value="NZ_JBHMBS010000010.1"/>
</dbReference>
<dbReference type="PANTHER" id="PTHR48081">
    <property type="entry name" value="AB HYDROLASE SUPERFAMILY PROTEIN C4A8.06C"/>
    <property type="match status" value="1"/>
</dbReference>
<keyword evidence="1 5" id="KW-0378">Hydrolase</keyword>
<feature type="compositionally biased region" description="Low complexity" evidence="2">
    <location>
        <begin position="33"/>
        <end position="57"/>
    </location>
</feature>
<organism evidence="5 6">
    <name type="scientific">Streptosporangium vulgare</name>
    <dbReference type="NCBI Taxonomy" id="46190"/>
    <lineage>
        <taxon>Bacteria</taxon>
        <taxon>Bacillati</taxon>
        <taxon>Actinomycetota</taxon>
        <taxon>Actinomycetes</taxon>
        <taxon>Streptosporangiales</taxon>
        <taxon>Streptosporangiaceae</taxon>
        <taxon>Streptosporangium</taxon>
    </lineage>
</organism>
<evidence type="ECO:0000259" key="4">
    <source>
        <dbReference type="Pfam" id="PF20434"/>
    </source>
</evidence>
<dbReference type="InterPro" id="IPR049492">
    <property type="entry name" value="BD-FAE-like_dom"/>
</dbReference>
<name>A0ABV5TG26_9ACTN</name>
<gene>
    <name evidence="5" type="ORF">ACFFRH_21510</name>
</gene>
<feature type="chain" id="PRO_5046830190" evidence="3">
    <location>
        <begin position="29"/>
        <end position="412"/>
    </location>
</feature>
<feature type="region of interest" description="Disordered" evidence="2">
    <location>
        <begin position="80"/>
        <end position="157"/>
    </location>
</feature>
<dbReference type="InterPro" id="IPR029058">
    <property type="entry name" value="AB_hydrolase_fold"/>
</dbReference>